<dbReference type="Proteomes" id="UP000315133">
    <property type="component" value="Unassembled WGS sequence"/>
</dbReference>
<keyword evidence="3 6" id="KW-0808">Transferase</keyword>
<keyword evidence="2" id="KW-0328">Glycosyltransferase</keyword>
<gene>
    <name evidence="6" type="ORF">FB476_0129</name>
</gene>
<dbReference type="PANTHER" id="PTHR45947">
    <property type="entry name" value="SULFOQUINOVOSYL TRANSFERASE SQD2"/>
    <property type="match status" value="1"/>
</dbReference>
<dbReference type="GO" id="GO:1901137">
    <property type="term" value="P:carbohydrate derivative biosynthetic process"/>
    <property type="evidence" value="ECO:0007669"/>
    <property type="project" value="UniProtKB-ARBA"/>
</dbReference>
<feature type="domain" description="Glycosyltransferase subfamily 4-like N-terminal" evidence="5">
    <location>
        <begin position="18"/>
        <end position="187"/>
    </location>
</feature>
<dbReference type="EMBL" id="VFPU01000001">
    <property type="protein sequence ID" value="TQM95290.1"/>
    <property type="molecule type" value="Genomic_DNA"/>
</dbReference>
<dbReference type="InterPro" id="IPR028098">
    <property type="entry name" value="Glyco_trans_4-like_N"/>
</dbReference>
<evidence type="ECO:0000259" key="4">
    <source>
        <dbReference type="Pfam" id="PF00534"/>
    </source>
</evidence>
<reference evidence="6 7" key="1">
    <citation type="submission" date="2019-06" db="EMBL/GenBank/DDBJ databases">
        <title>Sequencing the genomes of 1000 actinobacteria strains.</title>
        <authorList>
            <person name="Klenk H.-P."/>
        </authorList>
    </citation>
    <scope>NUCLEOTIDE SEQUENCE [LARGE SCALE GENOMIC DNA]</scope>
    <source>
        <strain evidence="6 7">DSM 12362</strain>
    </source>
</reference>
<keyword evidence="7" id="KW-1185">Reference proteome</keyword>
<protein>
    <recommendedName>
        <fullName evidence="1">D-inositol 3-phosphate glycosyltransferase</fullName>
    </recommendedName>
</protein>
<accession>A0A543KJN1</accession>
<comment type="caution">
    <text evidence="6">The sequence shown here is derived from an EMBL/GenBank/DDBJ whole genome shotgun (WGS) entry which is preliminary data.</text>
</comment>
<dbReference type="RefSeq" id="WP_141817071.1">
    <property type="nucleotide sequence ID" value="NZ_BAAAIL010000003.1"/>
</dbReference>
<dbReference type="Pfam" id="PF00534">
    <property type="entry name" value="Glycos_transf_1"/>
    <property type="match status" value="1"/>
</dbReference>
<dbReference type="InterPro" id="IPR050194">
    <property type="entry name" value="Glycosyltransferase_grp1"/>
</dbReference>
<dbReference type="Gene3D" id="3.40.50.2000">
    <property type="entry name" value="Glycogen Phosphorylase B"/>
    <property type="match status" value="2"/>
</dbReference>
<evidence type="ECO:0000256" key="2">
    <source>
        <dbReference type="ARBA" id="ARBA00022676"/>
    </source>
</evidence>
<dbReference type="PANTHER" id="PTHR45947:SF3">
    <property type="entry name" value="SULFOQUINOVOSYL TRANSFERASE SQD2"/>
    <property type="match status" value="1"/>
</dbReference>
<dbReference type="AlphaFoldDB" id="A0A543KJN1"/>
<organism evidence="6 7">
    <name type="scientific">Ornithinimicrobium humiphilum</name>
    <dbReference type="NCBI Taxonomy" id="125288"/>
    <lineage>
        <taxon>Bacteria</taxon>
        <taxon>Bacillati</taxon>
        <taxon>Actinomycetota</taxon>
        <taxon>Actinomycetes</taxon>
        <taxon>Micrococcales</taxon>
        <taxon>Ornithinimicrobiaceae</taxon>
        <taxon>Ornithinimicrobium</taxon>
    </lineage>
</organism>
<feature type="domain" description="Glycosyl transferase family 1" evidence="4">
    <location>
        <begin position="200"/>
        <end position="335"/>
    </location>
</feature>
<dbReference type="SUPFAM" id="SSF53756">
    <property type="entry name" value="UDP-Glycosyltransferase/glycogen phosphorylase"/>
    <property type="match status" value="1"/>
</dbReference>
<evidence type="ECO:0000313" key="6">
    <source>
        <dbReference type="EMBL" id="TQM95290.1"/>
    </source>
</evidence>
<evidence type="ECO:0000259" key="5">
    <source>
        <dbReference type="Pfam" id="PF13439"/>
    </source>
</evidence>
<evidence type="ECO:0000256" key="3">
    <source>
        <dbReference type="ARBA" id="ARBA00022679"/>
    </source>
</evidence>
<dbReference type="InterPro" id="IPR001296">
    <property type="entry name" value="Glyco_trans_1"/>
</dbReference>
<sequence length="382" mass="41338">MTNRPRVAIAHDYLTQRGGAERVVLALSRAFPEAPIYTTIYDPEGTFPDFADREIVTSPLSRIPALRHDHRRALPLLAPVSSRLRVDADVTVASSSGWAHGFATTGRTLVYCHNPARWLYQADEYLGDAGRRSPTRLALGVLTTPLRRWDRRAAARADRYLANSGVVRERVARAYGIEADVVPPPPGLDSSGPQEAHPELAAWADRPFWLVVSRLLPYKNVDVALEAFRGRPGERLVVVGAGPERDRLVAAAPDNVRIVSGVSDAELRWIYAHAGGLVAPSFEDFGLTPLEANAWGVPVVALRAGGYLDTVVEGRSGVFFDEPTPAAVGAALDRAQQHTWSEGALRRHADGFGEVGFAARIRAEVDALLEGRDVSSPGPAAS</sequence>
<dbReference type="GO" id="GO:0016757">
    <property type="term" value="F:glycosyltransferase activity"/>
    <property type="evidence" value="ECO:0007669"/>
    <property type="project" value="UniProtKB-KW"/>
</dbReference>
<evidence type="ECO:0000256" key="1">
    <source>
        <dbReference type="ARBA" id="ARBA00021292"/>
    </source>
</evidence>
<proteinExistence type="predicted"/>
<name>A0A543KJN1_9MICO</name>
<dbReference type="OrthoDB" id="9801573at2"/>
<evidence type="ECO:0000313" key="7">
    <source>
        <dbReference type="Proteomes" id="UP000315133"/>
    </source>
</evidence>
<dbReference type="Pfam" id="PF13439">
    <property type="entry name" value="Glyco_transf_4"/>
    <property type="match status" value="1"/>
</dbReference>